<name>A0A4P9W3E0_9FUNG</name>
<dbReference type="OrthoDB" id="2425243at2759"/>
<dbReference type="AlphaFoldDB" id="A0A4P9W3E0"/>
<evidence type="ECO:0000313" key="3">
    <source>
        <dbReference type="Proteomes" id="UP000269721"/>
    </source>
</evidence>
<feature type="non-terminal residue" evidence="2">
    <location>
        <position position="57"/>
    </location>
</feature>
<feature type="domain" description="Transcription factor tau subunit sfc3/Tfc3 C-terminal" evidence="1">
    <location>
        <begin position="2"/>
        <end position="57"/>
    </location>
</feature>
<evidence type="ECO:0000259" key="1">
    <source>
        <dbReference type="Pfam" id="PF20222"/>
    </source>
</evidence>
<protein>
    <recommendedName>
        <fullName evidence="1">Transcription factor tau subunit sfc3/Tfc3 C-terminal domain-containing protein</fullName>
    </recommendedName>
</protein>
<dbReference type="EMBL" id="KZ999897">
    <property type="protein sequence ID" value="RKO84636.1"/>
    <property type="molecule type" value="Genomic_DNA"/>
</dbReference>
<organism evidence="2 3">
    <name type="scientific">Blyttiomyces helicus</name>
    <dbReference type="NCBI Taxonomy" id="388810"/>
    <lineage>
        <taxon>Eukaryota</taxon>
        <taxon>Fungi</taxon>
        <taxon>Fungi incertae sedis</taxon>
        <taxon>Chytridiomycota</taxon>
        <taxon>Chytridiomycota incertae sedis</taxon>
        <taxon>Chytridiomycetes</taxon>
        <taxon>Chytridiomycetes incertae sedis</taxon>
        <taxon>Blyttiomyces</taxon>
    </lineage>
</organism>
<dbReference type="InterPro" id="IPR046488">
    <property type="entry name" value="Sfc3/Tfc3_C"/>
</dbReference>
<keyword evidence="3" id="KW-1185">Reference proteome</keyword>
<dbReference type="Proteomes" id="UP000269721">
    <property type="component" value="Unassembled WGS sequence"/>
</dbReference>
<accession>A0A4P9W3E0</accession>
<proteinExistence type="predicted"/>
<reference evidence="3" key="1">
    <citation type="journal article" date="2018" name="Nat. Microbiol.">
        <title>Leveraging single-cell genomics to expand the fungal tree of life.</title>
        <authorList>
            <person name="Ahrendt S.R."/>
            <person name="Quandt C.A."/>
            <person name="Ciobanu D."/>
            <person name="Clum A."/>
            <person name="Salamov A."/>
            <person name="Andreopoulos B."/>
            <person name="Cheng J.F."/>
            <person name="Woyke T."/>
            <person name="Pelin A."/>
            <person name="Henrissat B."/>
            <person name="Reynolds N.K."/>
            <person name="Benny G.L."/>
            <person name="Smith M.E."/>
            <person name="James T.Y."/>
            <person name="Grigoriev I.V."/>
        </authorList>
    </citation>
    <scope>NUCLEOTIDE SEQUENCE [LARGE SCALE GENOMIC DNA]</scope>
</reference>
<dbReference type="Pfam" id="PF20222">
    <property type="entry name" value="DUF6581"/>
    <property type="match status" value="1"/>
</dbReference>
<evidence type="ECO:0000313" key="2">
    <source>
        <dbReference type="EMBL" id="RKO84636.1"/>
    </source>
</evidence>
<sequence length="57" mass="6312">MNPELTYKPTDAFAMLSLYPNHVISSALQSLRDSGVVVKTKTGNDRKVPGRNFMLSD</sequence>
<gene>
    <name evidence="2" type="ORF">BDK51DRAFT_43331</name>
</gene>